<dbReference type="AlphaFoldDB" id="A0A7Y6C4E8"/>
<reference evidence="2 3" key="1">
    <citation type="submission" date="2020-03" db="EMBL/GenBank/DDBJ databases">
        <title>Complete genome sequence of sixteen Streptomyces strains facilitates identification of candidate genes involved in plant growth-promotion in grain legumes and cereals.</title>
        <authorList>
            <person name="Gopalakrishnan S."/>
            <person name="Thakur V."/>
            <person name="Saxena R."/>
            <person name="Vadlamudi S."/>
            <person name="Purohit S."/>
            <person name="Kumar V."/>
            <person name="Rathore A."/>
            <person name="Chitikineni A."/>
            <person name="Varshney R.K."/>
        </authorList>
    </citation>
    <scope>NUCLEOTIDE SEQUENCE [LARGE SCALE GENOMIC DNA]</scope>
    <source>
        <strain evidence="2 3">KAI-180</strain>
    </source>
</reference>
<keyword evidence="2" id="KW-0378">Hydrolase</keyword>
<name>A0A7Y6C4E8_9ACTN</name>
<evidence type="ECO:0000313" key="2">
    <source>
        <dbReference type="EMBL" id="NUV26852.1"/>
    </source>
</evidence>
<feature type="region of interest" description="Disordered" evidence="1">
    <location>
        <begin position="1"/>
        <end position="32"/>
    </location>
</feature>
<gene>
    <name evidence="2" type="ORF">G6W59_00510</name>
</gene>
<protein>
    <submittedName>
        <fullName evidence="2">Amidohydrolase family protein</fullName>
    </submittedName>
</protein>
<dbReference type="SUPFAM" id="SSF51556">
    <property type="entry name" value="Metallo-dependent hydrolases"/>
    <property type="match status" value="1"/>
</dbReference>
<evidence type="ECO:0000313" key="3">
    <source>
        <dbReference type="Proteomes" id="UP000540128"/>
    </source>
</evidence>
<proteinExistence type="predicted"/>
<accession>A0A7Y6C4E8</accession>
<dbReference type="EMBL" id="JAANNT010000001">
    <property type="protein sequence ID" value="NUV26852.1"/>
    <property type="molecule type" value="Genomic_DNA"/>
</dbReference>
<keyword evidence="3" id="KW-1185">Reference proteome</keyword>
<comment type="caution">
    <text evidence="2">The sequence shown here is derived from an EMBL/GenBank/DDBJ whole genome shotgun (WGS) entry which is preliminary data.</text>
</comment>
<sequence>MEHGVVHDSGGGDGDVVDHLHPAPAPAGDWEITRDRPELVGPLYSWAAETAGHAMRVIVGGVFDDFPGARLILGHKGDFLPFHMPRLDRRRRARPCRRAGTR</sequence>
<dbReference type="InterPro" id="IPR032466">
    <property type="entry name" value="Metal_Hydrolase"/>
</dbReference>
<dbReference type="Gene3D" id="3.20.20.140">
    <property type="entry name" value="Metal-dependent hydrolases"/>
    <property type="match status" value="1"/>
</dbReference>
<organism evidence="2 3">
    <name type="scientific">Streptomyces odorifer</name>
    <dbReference type="NCBI Taxonomy" id="53450"/>
    <lineage>
        <taxon>Bacteria</taxon>
        <taxon>Bacillati</taxon>
        <taxon>Actinomycetota</taxon>
        <taxon>Actinomycetes</taxon>
        <taxon>Kitasatosporales</taxon>
        <taxon>Streptomycetaceae</taxon>
        <taxon>Streptomyces</taxon>
        <taxon>Streptomyces albidoflavus group</taxon>
    </lineage>
</organism>
<evidence type="ECO:0000256" key="1">
    <source>
        <dbReference type="SAM" id="MobiDB-lite"/>
    </source>
</evidence>
<dbReference type="Proteomes" id="UP000540128">
    <property type="component" value="Unassembled WGS sequence"/>
</dbReference>
<dbReference type="GO" id="GO:0016787">
    <property type="term" value="F:hydrolase activity"/>
    <property type="evidence" value="ECO:0007669"/>
    <property type="project" value="UniProtKB-KW"/>
</dbReference>